<keyword evidence="4 8" id="KW-0812">Transmembrane</keyword>
<comment type="caution">
    <text evidence="10">The sequence shown here is derived from an EMBL/GenBank/DDBJ whole genome shotgun (WGS) entry which is preliminary data.</text>
</comment>
<evidence type="ECO:0000256" key="3">
    <source>
        <dbReference type="ARBA" id="ARBA00022448"/>
    </source>
</evidence>
<evidence type="ECO:0000256" key="7">
    <source>
        <dbReference type="SAM" id="MobiDB-lite"/>
    </source>
</evidence>
<feature type="compositionally biased region" description="Basic and acidic residues" evidence="7">
    <location>
        <begin position="1"/>
        <end position="12"/>
    </location>
</feature>
<keyword evidence="6 8" id="KW-0472">Membrane</keyword>
<proteinExistence type="inferred from homology"/>
<dbReference type="InParanoid" id="A0A482WWN0"/>
<feature type="transmembrane region" description="Helical" evidence="8">
    <location>
        <begin position="120"/>
        <end position="138"/>
    </location>
</feature>
<feature type="transmembrane region" description="Helical" evidence="8">
    <location>
        <begin position="441"/>
        <end position="464"/>
    </location>
</feature>
<dbReference type="STRING" id="195883.A0A482WWN0"/>
<feature type="transmembrane region" description="Helical" evidence="8">
    <location>
        <begin position="419"/>
        <end position="435"/>
    </location>
</feature>
<evidence type="ECO:0000313" key="11">
    <source>
        <dbReference type="Proteomes" id="UP000291343"/>
    </source>
</evidence>
<dbReference type="InterPro" id="IPR036259">
    <property type="entry name" value="MFS_trans_sf"/>
</dbReference>
<dbReference type="PANTHER" id="PTHR23511:SF36">
    <property type="entry name" value="EG:BACR7A4.13 PROTEIN-RELATED"/>
    <property type="match status" value="1"/>
</dbReference>
<organism evidence="10 11">
    <name type="scientific">Laodelphax striatellus</name>
    <name type="common">Small brown planthopper</name>
    <name type="synonym">Delphax striatella</name>
    <dbReference type="NCBI Taxonomy" id="195883"/>
    <lineage>
        <taxon>Eukaryota</taxon>
        <taxon>Metazoa</taxon>
        <taxon>Ecdysozoa</taxon>
        <taxon>Arthropoda</taxon>
        <taxon>Hexapoda</taxon>
        <taxon>Insecta</taxon>
        <taxon>Pterygota</taxon>
        <taxon>Neoptera</taxon>
        <taxon>Paraneoptera</taxon>
        <taxon>Hemiptera</taxon>
        <taxon>Auchenorrhyncha</taxon>
        <taxon>Fulgoroidea</taxon>
        <taxon>Delphacidae</taxon>
        <taxon>Criomorphinae</taxon>
        <taxon>Laodelphax</taxon>
    </lineage>
</organism>
<gene>
    <name evidence="10" type="ORF">LSTR_LSTR009988</name>
</gene>
<evidence type="ECO:0000256" key="8">
    <source>
        <dbReference type="SAM" id="Phobius"/>
    </source>
</evidence>
<sequence length="535" mass="59891">MQDSSINEKTDEPGENGVYKFSEIDPKSKDLSQQSVDFETAISHTGYGKFNYFLLLIAFPATCSNTFDTTSMSFALPSAACELQLTDFDKGCLNGAIFAGMISSAFLWGFLSDTFGRQRLLTIGYSIDAIFGLITGTSQTFCTILIFKFLSGVAICGPYSIFVAYLSELFIGKYRDSVIMSTGIFTSIGGIIQPIMAWYLIPKNIHYDFFNGAIRVNSWRIFILISTLPSIMAAVLTAFCVESPKFLMSQGRRDEALRVFRTIYAINTGKPAHTYPVKKLIDERRRSMIADQSERRRRISNKTVFVINSFWQQMTALFKKPHLCNAAHVFAVQFAALLSMNTVRLWMPEFFFRIEQIPNVTSKRVCEIVLLNITRKVTNCDEITVDPHVYTKLIYVAFITTLCFVGGSYLITIIGKEQFLIFTFVTASLSGWIFSWCTSTWAVHCCAIYVSVLQANTVAILGIVVQFFPTHLRTMAVSMTMMFGRLGVLLGSLAFPFILSMSCWAPFMIVGTITFCCAIAIIPLLPSKVSQQANT</sequence>
<dbReference type="SUPFAM" id="SSF103473">
    <property type="entry name" value="MFS general substrate transporter"/>
    <property type="match status" value="1"/>
</dbReference>
<keyword evidence="5 8" id="KW-1133">Transmembrane helix</keyword>
<dbReference type="GO" id="GO:0022857">
    <property type="term" value="F:transmembrane transporter activity"/>
    <property type="evidence" value="ECO:0007669"/>
    <property type="project" value="InterPro"/>
</dbReference>
<evidence type="ECO:0000256" key="5">
    <source>
        <dbReference type="ARBA" id="ARBA00022989"/>
    </source>
</evidence>
<feature type="region of interest" description="Disordered" evidence="7">
    <location>
        <begin position="1"/>
        <end position="22"/>
    </location>
</feature>
<dbReference type="EMBL" id="QKKF02022912">
    <property type="protein sequence ID" value="RZF37888.1"/>
    <property type="molecule type" value="Genomic_DNA"/>
</dbReference>
<comment type="subcellular location">
    <subcellularLocation>
        <location evidence="1">Membrane</location>
        <topology evidence="1">Multi-pass membrane protein</topology>
    </subcellularLocation>
</comment>
<name>A0A482WWN0_LAOST</name>
<dbReference type="PANTHER" id="PTHR23511">
    <property type="entry name" value="SYNAPTIC VESICLE GLYCOPROTEIN 2"/>
    <property type="match status" value="1"/>
</dbReference>
<protein>
    <recommendedName>
        <fullName evidence="9">Major facilitator superfamily (MFS) profile domain-containing protein</fullName>
    </recommendedName>
</protein>
<feature type="transmembrane region" description="Helical" evidence="8">
    <location>
        <begin position="93"/>
        <end position="111"/>
    </location>
</feature>
<feature type="transmembrane region" description="Helical" evidence="8">
    <location>
        <begin position="504"/>
        <end position="525"/>
    </location>
</feature>
<feature type="domain" description="Major facilitator superfamily (MFS) profile" evidence="9">
    <location>
        <begin position="54"/>
        <end position="529"/>
    </location>
</feature>
<reference evidence="10 11" key="1">
    <citation type="journal article" date="2017" name="Gigascience">
        <title>Genome sequence of the small brown planthopper, Laodelphax striatellus.</title>
        <authorList>
            <person name="Zhu J."/>
            <person name="Jiang F."/>
            <person name="Wang X."/>
            <person name="Yang P."/>
            <person name="Bao Y."/>
            <person name="Zhao W."/>
            <person name="Wang W."/>
            <person name="Lu H."/>
            <person name="Wang Q."/>
            <person name="Cui N."/>
            <person name="Li J."/>
            <person name="Chen X."/>
            <person name="Luo L."/>
            <person name="Yu J."/>
            <person name="Kang L."/>
            <person name="Cui F."/>
        </authorList>
    </citation>
    <scope>NUCLEOTIDE SEQUENCE [LARGE SCALE GENOMIC DNA]</scope>
    <source>
        <strain evidence="10">Lst14</strain>
    </source>
</reference>
<feature type="transmembrane region" description="Helical" evidence="8">
    <location>
        <begin position="221"/>
        <end position="241"/>
    </location>
</feature>
<dbReference type="Gene3D" id="1.20.1250.20">
    <property type="entry name" value="MFS general substrate transporter like domains"/>
    <property type="match status" value="1"/>
</dbReference>
<dbReference type="AlphaFoldDB" id="A0A482WWN0"/>
<evidence type="ECO:0000256" key="6">
    <source>
        <dbReference type="ARBA" id="ARBA00023136"/>
    </source>
</evidence>
<feature type="transmembrane region" description="Helical" evidence="8">
    <location>
        <begin position="144"/>
        <end position="166"/>
    </location>
</feature>
<keyword evidence="3" id="KW-0813">Transport</keyword>
<dbReference type="Proteomes" id="UP000291343">
    <property type="component" value="Unassembled WGS sequence"/>
</dbReference>
<accession>A0A482WWN0</accession>
<keyword evidence="11" id="KW-1185">Reference proteome</keyword>
<feature type="transmembrane region" description="Helical" evidence="8">
    <location>
        <begin position="476"/>
        <end position="498"/>
    </location>
</feature>
<feature type="transmembrane region" description="Helical" evidence="8">
    <location>
        <begin position="393"/>
        <end position="412"/>
    </location>
</feature>
<dbReference type="Pfam" id="PF00083">
    <property type="entry name" value="Sugar_tr"/>
    <property type="match status" value="1"/>
</dbReference>
<evidence type="ECO:0000256" key="2">
    <source>
        <dbReference type="ARBA" id="ARBA00008335"/>
    </source>
</evidence>
<evidence type="ECO:0000259" key="9">
    <source>
        <dbReference type="PROSITE" id="PS50850"/>
    </source>
</evidence>
<dbReference type="SMR" id="A0A482WWN0"/>
<feature type="transmembrane region" description="Helical" evidence="8">
    <location>
        <begin position="50"/>
        <end position="67"/>
    </location>
</feature>
<comment type="similarity">
    <text evidence="2">Belongs to the major facilitator superfamily.</text>
</comment>
<evidence type="ECO:0000256" key="4">
    <source>
        <dbReference type="ARBA" id="ARBA00022692"/>
    </source>
</evidence>
<feature type="transmembrane region" description="Helical" evidence="8">
    <location>
        <begin position="178"/>
        <end position="201"/>
    </location>
</feature>
<dbReference type="PROSITE" id="PS50850">
    <property type="entry name" value="MFS"/>
    <property type="match status" value="1"/>
</dbReference>
<dbReference type="GO" id="GO:0016020">
    <property type="term" value="C:membrane"/>
    <property type="evidence" value="ECO:0007669"/>
    <property type="project" value="UniProtKB-SubCell"/>
</dbReference>
<dbReference type="InterPro" id="IPR020846">
    <property type="entry name" value="MFS_dom"/>
</dbReference>
<evidence type="ECO:0000256" key="1">
    <source>
        <dbReference type="ARBA" id="ARBA00004141"/>
    </source>
</evidence>
<dbReference type="OrthoDB" id="3936150at2759"/>
<dbReference type="InterPro" id="IPR005828">
    <property type="entry name" value="MFS_sugar_transport-like"/>
</dbReference>
<evidence type="ECO:0000313" key="10">
    <source>
        <dbReference type="EMBL" id="RZF37888.1"/>
    </source>
</evidence>